<dbReference type="EMBL" id="CAMPGE010015477">
    <property type="protein sequence ID" value="CAI2374097.1"/>
    <property type="molecule type" value="Genomic_DNA"/>
</dbReference>
<dbReference type="CDD" id="cd02248">
    <property type="entry name" value="Peptidase_C1A"/>
    <property type="match status" value="1"/>
</dbReference>
<dbReference type="Gene3D" id="3.90.70.10">
    <property type="entry name" value="Cysteine proteinases"/>
    <property type="match status" value="1"/>
</dbReference>
<feature type="domain" description="Cathepsin propeptide inhibitor" evidence="6">
    <location>
        <begin position="31"/>
        <end position="87"/>
    </location>
</feature>
<dbReference type="PROSITE" id="PS00139">
    <property type="entry name" value="THIOL_PROTEASE_CYS"/>
    <property type="match status" value="1"/>
</dbReference>
<dbReference type="PANTHER" id="PTHR12411">
    <property type="entry name" value="CYSTEINE PROTEASE FAMILY C1-RELATED"/>
    <property type="match status" value="1"/>
</dbReference>
<proteinExistence type="inferred from homology"/>
<dbReference type="InterPro" id="IPR038765">
    <property type="entry name" value="Papain-like_cys_pep_sf"/>
</dbReference>
<accession>A0AAD1XK02</accession>
<sequence length="334" mass="37491">MKTAAILAFAAASLALVFLTASPTSPNDVAFQSFIGEHGRNFASTEEYNFRKGIFEQSLKKVEEHNAKGLSWTYALNEFSDWTDEEYQRLLGLRGMRNSNSHLPTIQLPKNDQPKAIDWREVDGYVGPVLNQGKCGSCWAFSAAQTLAGSYFKAYGEVVDVSRSHAVDCDFFSHGCNGGLQENAFAHWMKHPFILEEDYPYEPKDRKCQEETIPSNNRLLKSAFRVDVGDALLYDALVHMPVSISIRAENDDFRHYGGGVIDGDGCGYEIDHAVLLVGFEEETTSWIVKNSWGPDWGEHGYVRIAKNSDRHGVCGINQQNSIPVFEDDWKPFNE</sequence>
<dbReference type="AlphaFoldDB" id="A0AAD1XK02"/>
<gene>
    <name evidence="7" type="ORF">ECRASSUSDP1_LOCUS15448</name>
</gene>
<dbReference type="Proteomes" id="UP001295684">
    <property type="component" value="Unassembled WGS sequence"/>
</dbReference>
<dbReference type="InterPro" id="IPR000668">
    <property type="entry name" value="Peptidase_C1A_C"/>
</dbReference>
<dbReference type="InterPro" id="IPR039417">
    <property type="entry name" value="Peptidase_C1A_papain-like"/>
</dbReference>
<dbReference type="InterPro" id="IPR013128">
    <property type="entry name" value="Peptidase_C1A"/>
</dbReference>
<keyword evidence="2" id="KW-0865">Zymogen</keyword>
<evidence type="ECO:0000256" key="4">
    <source>
        <dbReference type="SAM" id="SignalP"/>
    </source>
</evidence>
<dbReference type="PRINTS" id="PR00705">
    <property type="entry name" value="PAPAIN"/>
</dbReference>
<comment type="caution">
    <text evidence="7">The sequence shown here is derived from an EMBL/GenBank/DDBJ whole genome shotgun (WGS) entry which is preliminary data.</text>
</comment>
<dbReference type="Pfam" id="PF00112">
    <property type="entry name" value="Peptidase_C1"/>
    <property type="match status" value="1"/>
</dbReference>
<name>A0AAD1XK02_EUPCR</name>
<dbReference type="GO" id="GO:0006508">
    <property type="term" value="P:proteolysis"/>
    <property type="evidence" value="ECO:0007669"/>
    <property type="project" value="InterPro"/>
</dbReference>
<keyword evidence="8" id="KW-1185">Reference proteome</keyword>
<dbReference type="FunFam" id="3.90.70.10:FF:000332">
    <property type="entry name" value="Cathepsin L1"/>
    <property type="match status" value="1"/>
</dbReference>
<protein>
    <submittedName>
        <fullName evidence="7">Uncharacterized protein</fullName>
    </submittedName>
</protein>
<dbReference type="SUPFAM" id="SSF54001">
    <property type="entry name" value="Cysteine proteinases"/>
    <property type="match status" value="1"/>
</dbReference>
<feature type="domain" description="Peptidase C1A papain C-terminal" evidence="5">
    <location>
        <begin position="113"/>
        <end position="324"/>
    </location>
</feature>
<evidence type="ECO:0000256" key="1">
    <source>
        <dbReference type="ARBA" id="ARBA00008455"/>
    </source>
</evidence>
<evidence type="ECO:0000313" key="7">
    <source>
        <dbReference type="EMBL" id="CAI2374097.1"/>
    </source>
</evidence>
<evidence type="ECO:0000256" key="2">
    <source>
        <dbReference type="ARBA" id="ARBA00023145"/>
    </source>
</evidence>
<dbReference type="GO" id="GO:0008234">
    <property type="term" value="F:cysteine-type peptidase activity"/>
    <property type="evidence" value="ECO:0007669"/>
    <property type="project" value="InterPro"/>
</dbReference>
<comment type="similarity">
    <text evidence="1">Belongs to the peptidase C1 family.</text>
</comment>
<feature type="chain" id="PRO_5042038165" evidence="4">
    <location>
        <begin position="27"/>
        <end position="334"/>
    </location>
</feature>
<keyword evidence="4" id="KW-0732">Signal</keyword>
<dbReference type="InterPro" id="IPR013201">
    <property type="entry name" value="Prot_inhib_I29"/>
</dbReference>
<evidence type="ECO:0000313" key="8">
    <source>
        <dbReference type="Proteomes" id="UP001295684"/>
    </source>
</evidence>
<feature type="signal peptide" evidence="4">
    <location>
        <begin position="1"/>
        <end position="26"/>
    </location>
</feature>
<dbReference type="InterPro" id="IPR000169">
    <property type="entry name" value="Pept_cys_AS"/>
</dbReference>
<keyword evidence="3" id="KW-1015">Disulfide bond</keyword>
<dbReference type="Pfam" id="PF08246">
    <property type="entry name" value="Inhibitor_I29"/>
    <property type="match status" value="1"/>
</dbReference>
<dbReference type="SMART" id="SM00848">
    <property type="entry name" value="Inhibitor_I29"/>
    <property type="match status" value="1"/>
</dbReference>
<evidence type="ECO:0000259" key="5">
    <source>
        <dbReference type="SMART" id="SM00645"/>
    </source>
</evidence>
<reference evidence="7" key="1">
    <citation type="submission" date="2023-07" db="EMBL/GenBank/DDBJ databases">
        <authorList>
            <consortium name="AG Swart"/>
            <person name="Singh M."/>
            <person name="Singh A."/>
            <person name="Seah K."/>
            <person name="Emmerich C."/>
        </authorList>
    </citation>
    <scope>NUCLEOTIDE SEQUENCE</scope>
    <source>
        <strain evidence="7">DP1</strain>
    </source>
</reference>
<evidence type="ECO:0000259" key="6">
    <source>
        <dbReference type="SMART" id="SM00848"/>
    </source>
</evidence>
<dbReference type="SMART" id="SM00645">
    <property type="entry name" value="Pept_C1"/>
    <property type="match status" value="1"/>
</dbReference>
<organism evidence="7 8">
    <name type="scientific">Euplotes crassus</name>
    <dbReference type="NCBI Taxonomy" id="5936"/>
    <lineage>
        <taxon>Eukaryota</taxon>
        <taxon>Sar</taxon>
        <taxon>Alveolata</taxon>
        <taxon>Ciliophora</taxon>
        <taxon>Intramacronucleata</taxon>
        <taxon>Spirotrichea</taxon>
        <taxon>Hypotrichia</taxon>
        <taxon>Euplotida</taxon>
        <taxon>Euplotidae</taxon>
        <taxon>Moneuplotes</taxon>
    </lineage>
</organism>
<evidence type="ECO:0000256" key="3">
    <source>
        <dbReference type="ARBA" id="ARBA00023157"/>
    </source>
</evidence>